<sequence>MKKFNGFDEVVKYCKRENQKADRKDAESDVYWHVGKVVKEMEDKKGVKSAPGKESVLLLSFDELEQEIYRAYWKGLEKGRALGGLESL</sequence>
<accession>A0A759YH60</accession>
<dbReference type="EMBL" id="DAAXRP010000013">
    <property type="protein sequence ID" value="HAG2283314.1"/>
    <property type="molecule type" value="Genomic_DNA"/>
</dbReference>
<gene>
    <name evidence="1" type="ORF">G8W61_003644</name>
</gene>
<organism evidence="1">
    <name type="scientific">Salmonella enterica</name>
    <name type="common">Salmonella choleraesuis</name>
    <dbReference type="NCBI Taxonomy" id="28901"/>
    <lineage>
        <taxon>Bacteria</taxon>
        <taxon>Pseudomonadati</taxon>
        <taxon>Pseudomonadota</taxon>
        <taxon>Gammaproteobacteria</taxon>
        <taxon>Enterobacterales</taxon>
        <taxon>Enterobacteriaceae</taxon>
        <taxon>Salmonella</taxon>
    </lineage>
</organism>
<proteinExistence type="predicted"/>
<comment type="caution">
    <text evidence="1">The sequence shown here is derived from an EMBL/GenBank/DDBJ whole genome shotgun (WGS) entry which is preliminary data.</text>
</comment>
<evidence type="ECO:0000313" key="1">
    <source>
        <dbReference type="EMBL" id="HAG2283314.1"/>
    </source>
</evidence>
<dbReference type="AlphaFoldDB" id="A0A759YH60"/>
<reference evidence="1" key="2">
    <citation type="submission" date="2020-02" db="EMBL/GenBank/DDBJ databases">
        <authorList>
            <consortium name="NCBI Pathogen Detection Project"/>
        </authorList>
    </citation>
    <scope>NUCLEOTIDE SEQUENCE</scope>
    <source>
        <strain evidence="1">MA.CK_94/00001630</strain>
    </source>
</reference>
<protein>
    <submittedName>
        <fullName evidence="1">Uncharacterized protein</fullName>
    </submittedName>
</protein>
<reference evidence="1" key="1">
    <citation type="journal article" date="2018" name="Genome Biol.">
        <title>SKESA: strategic k-mer extension for scrupulous assemblies.</title>
        <authorList>
            <person name="Souvorov A."/>
            <person name="Agarwala R."/>
            <person name="Lipman D.J."/>
        </authorList>
    </citation>
    <scope>NUCLEOTIDE SEQUENCE</scope>
    <source>
        <strain evidence="1">MA.CK_94/00001630</strain>
    </source>
</reference>
<name>A0A759YH60_SALER</name>